<reference evidence="3 4" key="1">
    <citation type="submission" date="2020-03" db="EMBL/GenBank/DDBJ databases">
        <title>Dissostichus mawsoni Genome sequencing and assembly.</title>
        <authorList>
            <person name="Park H."/>
        </authorList>
    </citation>
    <scope>NUCLEOTIDE SEQUENCE [LARGE SCALE GENOMIC DNA]</scope>
    <source>
        <strain evidence="3">DM0001</strain>
        <tissue evidence="3">Muscle</tissue>
    </source>
</reference>
<dbReference type="GO" id="GO:0031175">
    <property type="term" value="P:neuron projection development"/>
    <property type="evidence" value="ECO:0007669"/>
    <property type="project" value="TreeGrafter"/>
</dbReference>
<dbReference type="PANTHER" id="PTHR12295:SF9">
    <property type="entry name" value="PROTEIN FURRY HOMOLOG-LIKE"/>
    <property type="match status" value="1"/>
</dbReference>
<feature type="domain" description="Cell morphogenesis protein C-terminal" evidence="2">
    <location>
        <begin position="516"/>
        <end position="649"/>
    </location>
</feature>
<dbReference type="Proteomes" id="UP000518266">
    <property type="component" value="Unassembled WGS sequence"/>
</dbReference>
<sequence>MLHYLLPWMNNVELVDLKPTTRRAEEGGSAEEEEEERESMMVNSRRWLRGEGWGSPRATTMVLNNLMFMTAKYGDEFAWSEIENVKRVVVYLGRDKTMQLLEELMFELESTEPQHHGAQHEGHHDVKLKDPNMEESYTHLDIYSGLNSNLNRQHHAWSDSMPLYANWRLKVMDHNRPEPLPFPPPEAAGLLWCNIAVILLTDLIVDHGVKVEWNAYLHLLLHAIFIGFDHQHPEVYEHCKRLLLHLLVVQGANSSVQSVAMVLLRNRDYNAQSPHREAPPPDINLTGSAPLPHDGLRPQLLLHLLQPRGGGVTHLAPPLISEVDASAEQDEKVKALIEFITSRKRGPLWNHEDVSPKNPNIKSAEQLSFQLDSLLSECLCRRSLLLLQTLRRTIFRALKQPLTLGTLSDILSRLVETVGDPGEEAQGFVIELLLTLESGIDTLADTRGSFLHNRSNSLRASLMGEKKADRRRSNTLDVADRLANSHGNLARTRSLSGWGSRRNALPPVDPSNLMATVFWIAASLLESDYEFEYLLALRLLNTLWVLFLWSERTAGSAWRNVQNKLKWYSFPGLLQLFLKGFTSASTQELTIHLLSKLISVSRHTLVDPSQAAGFPLNILCLLPHLIQHLTARQRSVRNADKIAKCVEEKVSHPL</sequence>
<dbReference type="InterPro" id="IPR039867">
    <property type="entry name" value="Furry/Tao3/Mor2"/>
</dbReference>
<feature type="compositionally biased region" description="Acidic residues" evidence="1">
    <location>
        <begin position="28"/>
        <end position="37"/>
    </location>
</feature>
<dbReference type="GO" id="GO:0030427">
    <property type="term" value="C:site of polarized growth"/>
    <property type="evidence" value="ECO:0007669"/>
    <property type="project" value="TreeGrafter"/>
</dbReference>
<dbReference type="Pfam" id="PF14225">
    <property type="entry name" value="MOR2-PAG1_C"/>
    <property type="match status" value="1"/>
</dbReference>
<dbReference type="GO" id="GO:0005938">
    <property type="term" value="C:cell cortex"/>
    <property type="evidence" value="ECO:0007669"/>
    <property type="project" value="TreeGrafter"/>
</dbReference>
<name>A0A7J5XC47_DISMA</name>
<evidence type="ECO:0000256" key="1">
    <source>
        <dbReference type="SAM" id="MobiDB-lite"/>
    </source>
</evidence>
<evidence type="ECO:0000259" key="2">
    <source>
        <dbReference type="Pfam" id="PF14225"/>
    </source>
</evidence>
<keyword evidence="4" id="KW-1185">Reference proteome</keyword>
<dbReference type="PANTHER" id="PTHR12295">
    <property type="entry name" value="FURRY-RELATED"/>
    <property type="match status" value="1"/>
</dbReference>
<accession>A0A7J5XC47</accession>
<evidence type="ECO:0000313" key="3">
    <source>
        <dbReference type="EMBL" id="KAF3834580.1"/>
    </source>
</evidence>
<dbReference type="GO" id="GO:0000902">
    <property type="term" value="P:cell morphogenesis"/>
    <property type="evidence" value="ECO:0007669"/>
    <property type="project" value="InterPro"/>
</dbReference>
<gene>
    <name evidence="3" type="ORF">F7725_027138</name>
</gene>
<protein>
    <recommendedName>
        <fullName evidence="2">Cell morphogenesis protein C-terminal domain-containing protein</fullName>
    </recommendedName>
</protein>
<feature type="region of interest" description="Disordered" evidence="1">
    <location>
        <begin position="22"/>
        <end position="41"/>
    </location>
</feature>
<comment type="caution">
    <text evidence="3">The sequence shown here is derived from an EMBL/GenBank/DDBJ whole genome shotgun (WGS) entry which is preliminary data.</text>
</comment>
<dbReference type="OrthoDB" id="6287725at2759"/>
<evidence type="ECO:0000313" key="4">
    <source>
        <dbReference type="Proteomes" id="UP000518266"/>
    </source>
</evidence>
<organism evidence="3 4">
    <name type="scientific">Dissostichus mawsoni</name>
    <name type="common">Antarctic cod</name>
    <dbReference type="NCBI Taxonomy" id="36200"/>
    <lineage>
        <taxon>Eukaryota</taxon>
        <taxon>Metazoa</taxon>
        <taxon>Chordata</taxon>
        <taxon>Craniata</taxon>
        <taxon>Vertebrata</taxon>
        <taxon>Euteleostomi</taxon>
        <taxon>Actinopterygii</taxon>
        <taxon>Neopterygii</taxon>
        <taxon>Teleostei</taxon>
        <taxon>Neoteleostei</taxon>
        <taxon>Acanthomorphata</taxon>
        <taxon>Eupercaria</taxon>
        <taxon>Perciformes</taxon>
        <taxon>Notothenioidei</taxon>
        <taxon>Nototheniidae</taxon>
        <taxon>Dissostichus</taxon>
    </lineage>
</organism>
<dbReference type="AlphaFoldDB" id="A0A7J5XC47"/>
<proteinExistence type="predicted"/>
<dbReference type="EMBL" id="JAAKFY010000025">
    <property type="protein sequence ID" value="KAF3834580.1"/>
    <property type="molecule type" value="Genomic_DNA"/>
</dbReference>
<dbReference type="InterPro" id="IPR025481">
    <property type="entry name" value="Cell_Morphogen_C"/>
</dbReference>